<dbReference type="Proteomes" id="UP000649328">
    <property type="component" value="Unassembled WGS sequence"/>
</dbReference>
<comment type="caution">
    <text evidence="2">The sequence shown here is derived from an EMBL/GenBank/DDBJ whole genome shotgun (WGS) entry which is preliminary data.</text>
</comment>
<keyword evidence="1" id="KW-0175">Coiled coil</keyword>
<reference evidence="2" key="1">
    <citation type="submission" date="2020-10" db="EMBL/GenBank/DDBJ databases">
        <title>The Whole-Genome Sequence of Metschnikowia persimmonesis, a Novel Endophytic Yeast Species Isolated from Medicinal Plant Diospyros kaki Thumb.</title>
        <authorList>
            <person name="Rahmat E."/>
            <person name="Kang Y."/>
        </authorList>
    </citation>
    <scope>NUCLEOTIDE SEQUENCE</scope>
    <source>
        <strain evidence="2">KIOM G15050</strain>
    </source>
</reference>
<keyword evidence="3" id="KW-1185">Reference proteome</keyword>
<name>A0A8H7GWN0_9ASCO</name>
<gene>
    <name evidence="2" type="ORF">HF325_000607</name>
</gene>
<protein>
    <submittedName>
        <fullName evidence="2">Uncharacterized protein</fullName>
    </submittedName>
</protein>
<evidence type="ECO:0000313" key="3">
    <source>
        <dbReference type="Proteomes" id="UP000649328"/>
    </source>
</evidence>
<accession>A0A8H7GWN0</accession>
<dbReference type="OrthoDB" id="10326933at2759"/>
<dbReference type="EMBL" id="JACBPP010000001">
    <property type="protein sequence ID" value="KAF8005150.1"/>
    <property type="molecule type" value="Genomic_DNA"/>
</dbReference>
<proteinExistence type="predicted"/>
<evidence type="ECO:0000256" key="1">
    <source>
        <dbReference type="SAM" id="Coils"/>
    </source>
</evidence>
<feature type="coiled-coil region" evidence="1">
    <location>
        <begin position="39"/>
        <end position="66"/>
    </location>
</feature>
<evidence type="ECO:0000313" key="2">
    <source>
        <dbReference type="EMBL" id="KAF8005150.1"/>
    </source>
</evidence>
<dbReference type="AlphaFoldDB" id="A0A8H7GWN0"/>
<organism evidence="2 3">
    <name type="scientific">Metschnikowia pulcherrima</name>
    <dbReference type="NCBI Taxonomy" id="27326"/>
    <lineage>
        <taxon>Eukaryota</taxon>
        <taxon>Fungi</taxon>
        <taxon>Dikarya</taxon>
        <taxon>Ascomycota</taxon>
        <taxon>Saccharomycotina</taxon>
        <taxon>Pichiomycetes</taxon>
        <taxon>Metschnikowiaceae</taxon>
        <taxon>Metschnikowia</taxon>
    </lineage>
</organism>
<sequence>MQLRDEAIISKGAESLSQIEFLKPDDRLELFVRKLQGYINESAFDIEKFEEDIKTLQKQLLDIDIEIQVEEILKDHSEDENSLESRTYANRKTLSDKLRFAKFMLQAMLDLLHEINLLKSEESLVHHLLCSLILLNIRLLRLRNSHGAPDSLVPGYTEAISLLYQYLRMWRQTYQGLSDVPLRVSRKFAIHLIQAENTLQVLARYVS</sequence>